<dbReference type="PROSITE" id="PS50005">
    <property type="entry name" value="TPR"/>
    <property type="match status" value="1"/>
</dbReference>
<evidence type="ECO:0000259" key="4">
    <source>
        <dbReference type="Pfam" id="PF13529"/>
    </source>
</evidence>
<dbReference type="PANTHER" id="PTHR44858:SF1">
    <property type="entry name" value="UDP-N-ACETYLGLUCOSAMINE--PEPTIDE N-ACETYLGLUCOSAMINYLTRANSFERASE SPINDLY-RELATED"/>
    <property type="match status" value="1"/>
</dbReference>
<sequence length="322" mass="36907">MDEQEHELILPPISDQDNICLPLSVNAVSKYWNIELPLSEAIEKAKKYSNTSGSILIEGIELAERHGLSCLILNSDIDKLKKIIQIGIPPIVILPGLHEMVQHASVISGYDDNEKTIFHYVPNQTATDDGIQVGVIPEDRFDKLWSEDDRLMILLAPSEIISKLMDEDENIAKSNRLCFQSERSSLKQNKIDASKLLDEAIELNPKNSTAFLLLAGIQNEQNDHECINNYQKSLEINNRCYLAYRGLGNFYLKINKYEESENFYNKAIEINNNRFGPIYKNRAIVRQQQNKMSKAKEDFERYLKFTPNAKDRGLIEQALKEF</sequence>
<dbReference type="InterPro" id="IPR050498">
    <property type="entry name" value="Ycf3"/>
</dbReference>
<dbReference type="Pfam" id="PF13181">
    <property type="entry name" value="TPR_8"/>
    <property type="match status" value="1"/>
</dbReference>
<organism evidence="5">
    <name type="scientific">uncultured marine thaumarchaeote KM3_88_E12</name>
    <dbReference type="NCBI Taxonomy" id="1456336"/>
    <lineage>
        <taxon>Archaea</taxon>
        <taxon>Nitrososphaerota</taxon>
        <taxon>environmental samples</taxon>
    </lineage>
</organism>
<proteinExistence type="predicted"/>
<dbReference type="InterPro" id="IPR011990">
    <property type="entry name" value="TPR-like_helical_dom_sf"/>
</dbReference>
<dbReference type="InterPro" id="IPR039564">
    <property type="entry name" value="Peptidase_C39-like"/>
</dbReference>
<dbReference type="SMART" id="SM00028">
    <property type="entry name" value="TPR"/>
    <property type="match status" value="3"/>
</dbReference>
<dbReference type="Gene3D" id="1.25.40.10">
    <property type="entry name" value="Tetratricopeptide repeat domain"/>
    <property type="match status" value="1"/>
</dbReference>
<protein>
    <submittedName>
        <fullName evidence="5">TPR repeat-containing protein</fullName>
    </submittedName>
</protein>
<reference evidence="5" key="1">
    <citation type="journal article" date="2014" name="Genome Biol. Evol.">
        <title>Pangenome evidence for extensive interdomain horizontal transfer affecting lineage core and shell genes in uncultured planktonic thaumarchaeota and euryarchaeota.</title>
        <authorList>
            <person name="Deschamps P."/>
            <person name="Zivanovic Y."/>
            <person name="Moreira D."/>
            <person name="Rodriguez-Valera F."/>
            <person name="Lopez-Garcia P."/>
        </authorList>
    </citation>
    <scope>NUCLEOTIDE SEQUENCE</scope>
</reference>
<accession>A0A075HZY7</accession>
<dbReference type="EMBL" id="KF901157">
    <property type="protein sequence ID" value="AIF20187.1"/>
    <property type="molecule type" value="Genomic_DNA"/>
</dbReference>
<dbReference type="InterPro" id="IPR019734">
    <property type="entry name" value="TPR_rpt"/>
</dbReference>
<name>A0A075HZY7_9ARCH</name>
<dbReference type="Gene3D" id="3.90.70.10">
    <property type="entry name" value="Cysteine proteinases"/>
    <property type="match status" value="1"/>
</dbReference>
<evidence type="ECO:0000313" key="5">
    <source>
        <dbReference type="EMBL" id="AIF20187.1"/>
    </source>
</evidence>
<evidence type="ECO:0000256" key="3">
    <source>
        <dbReference type="PROSITE-ProRule" id="PRU00339"/>
    </source>
</evidence>
<feature type="repeat" description="TPR" evidence="3">
    <location>
        <begin position="241"/>
        <end position="274"/>
    </location>
</feature>
<dbReference type="AlphaFoldDB" id="A0A075HZY7"/>
<dbReference type="Pfam" id="PF13529">
    <property type="entry name" value="Peptidase_C39_2"/>
    <property type="match status" value="1"/>
</dbReference>
<keyword evidence="2 3" id="KW-0802">TPR repeat</keyword>
<evidence type="ECO:0000256" key="1">
    <source>
        <dbReference type="ARBA" id="ARBA00022737"/>
    </source>
</evidence>
<evidence type="ECO:0000256" key="2">
    <source>
        <dbReference type="ARBA" id="ARBA00022803"/>
    </source>
</evidence>
<dbReference type="PANTHER" id="PTHR44858">
    <property type="entry name" value="TETRATRICOPEPTIDE REPEAT PROTEIN 6"/>
    <property type="match status" value="1"/>
</dbReference>
<dbReference type="SUPFAM" id="SSF48452">
    <property type="entry name" value="TPR-like"/>
    <property type="match status" value="1"/>
</dbReference>
<keyword evidence="1" id="KW-0677">Repeat</keyword>
<feature type="domain" description="Peptidase C39-like" evidence="4">
    <location>
        <begin position="16"/>
        <end position="117"/>
    </location>
</feature>